<evidence type="ECO:0000256" key="7">
    <source>
        <dbReference type="ARBA" id="ARBA00022759"/>
    </source>
</evidence>
<dbReference type="GO" id="GO:0004190">
    <property type="term" value="F:aspartic-type endopeptidase activity"/>
    <property type="evidence" value="ECO:0007669"/>
    <property type="project" value="UniProtKB-KW"/>
</dbReference>
<keyword evidence="7" id="KW-0378">Hydrolase</keyword>
<keyword evidence="4" id="KW-0548">Nucleotidyltransferase</keyword>
<proteinExistence type="predicted"/>
<evidence type="ECO:0000256" key="5">
    <source>
        <dbReference type="ARBA" id="ARBA00022722"/>
    </source>
</evidence>
<evidence type="ECO:0000259" key="13">
    <source>
        <dbReference type="PROSITE" id="PS50878"/>
    </source>
</evidence>
<protein>
    <recommendedName>
        <fullName evidence="1">RNA-directed DNA polymerase</fullName>
        <ecNumber evidence="1">2.7.7.49</ecNumber>
    </recommendedName>
</protein>
<organism evidence="14 15">
    <name type="scientific">Plutella xylostella</name>
    <name type="common">Diamondback moth</name>
    <name type="synonym">Plutella maculipennis</name>
    <dbReference type="NCBI Taxonomy" id="51655"/>
    <lineage>
        <taxon>Eukaryota</taxon>
        <taxon>Metazoa</taxon>
        <taxon>Ecdysozoa</taxon>
        <taxon>Arthropoda</taxon>
        <taxon>Hexapoda</taxon>
        <taxon>Insecta</taxon>
        <taxon>Pterygota</taxon>
        <taxon>Neoptera</taxon>
        <taxon>Endopterygota</taxon>
        <taxon>Lepidoptera</taxon>
        <taxon>Glossata</taxon>
        <taxon>Ditrysia</taxon>
        <taxon>Yponomeutoidea</taxon>
        <taxon>Plutellidae</taxon>
        <taxon>Plutella</taxon>
    </lineage>
</organism>
<keyword evidence="9" id="KW-0511">Multifunctional enzyme</keyword>
<feature type="compositionally biased region" description="Basic and acidic residues" evidence="11">
    <location>
        <begin position="76"/>
        <end position="97"/>
    </location>
</feature>
<evidence type="ECO:0000256" key="4">
    <source>
        <dbReference type="ARBA" id="ARBA00022695"/>
    </source>
</evidence>
<evidence type="ECO:0000256" key="10">
    <source>
        <dbReference type="PROSITE-ProRule" id="PRU00047"/>
    </source>
</evidence>
<evidence type="ECO:0000256" key="8">
    <source>
        <dbReference type="ARBA" id="ARBA00023125"/>
    </source>
</evidence>
<keyword evidence="3" id="KW-0808">Transferase</keyword>
<dbReference type="InterPro" id="IPR001878">
    <property type="entry name" value="Znf_CCHC"/>
</dbReference>
<dbReference type="Gene3D" id="2.40.70.10">
    <property type="entry name" value="Acid Proteases"/>
    <property type="match status" value="1"/>
</dbReference>
<dbReference type="EC" id="2.7.7.49" evidence="1"/>
<dbReference type="Proteomes" id="UP000653454">
    <property type="component" value="Unassembled WGS sequence"/>
</dbReference>
<keyword evidence="7" id="KW-0255">Endonuclease</keyword>
<dbReference type="AlphaFoldDB" id="A0A8S4FYG1"/>
<evidence type="ECO:0000256" key="2">
    <source>
        <dbReference type="ARBA" id="ARBA00022670"/>
    </source>
</evidence>
<feature type="domain" description="CCHC-type" evidence="12">
    <location>
        <begin position="339"/>
        <end position="354"/>
    </location>
</feature>
<dbReference type="CDD" id="cd01647">
    <property type="entry name" value="RT_LTR"/>
    <property type="match status" value="1"/>
</dbReference>
<feature type="compositionally biased region" description="Basic residues" evidence="11">
    <location>
        <begin position="111"/>
        <end position="123"/>
    </location>
</feature>
<dbReference type="FunFam" id="3.30.70.270:FF:000020">
    <property type="entry name" value="Transposon Tf2-6 polyprotein-like Protein"/>
    <property type="match status" value="1"/>
</dbReference>
<dbReference type="InterPro" id="IPR041577">
    <property type="entry name" value="RT_RNaseH_2"/>
</dbReference>
<dbReference type="GO" id="GO:0004519">
    <property type="term" value="F:endonuclease activity"/>
    <property type="evidence" value="ECO:0007669"/>
    <property type="project" value="UniProtKB-KW"/>
</dbReference>
<accession>A0A8S4FYG1</accession>
<dbReference type="PROSITE" id="PS50878">
    <property type="entry name" value="RT_POL"/>
    <property type="match status" value="1"/>
</dbReference>
<evidence type="ECO:0000256" key="1">
    <source>
        <dbReference type="ARBA" id="ARBA00012493"/>
    </source>
</evidence>
<keyword evidence="10" id="KW-0863">Zinc-finger</keyword>
<dbReference type="GO" id="GO:0003964">
    <property type="term" value="F:RNA-directed DNA polymerase activity"/>
    <property type="evidence" value="ECO:0007669"/>
    <property type="project" value="UniProtKB-EC"/>
</dbReference>
<dbReference type="InterPro" id="IPR043128">
    <property type="entry name" value="Rev_trsase/Diguanyl_cyclase"/>
</dbReference>
<keyword evidence="10" id="KW-0479">Metal-binding</keyword>
<dbReference type="SUPFAM" id="SSF56672">
    <property type="entry name" value="DNA/RNA polymerases"/>
    <property type="match status" value="1"/>
</dbReference>
<keyword evidence="5" id="KW-0540">Nuclease</keyword>
<gene>
    <name evidence="14" type="ORF">PLXY2_LOCUS10744</name>
</gene>
<dbReference type="GO" id="GO:0008270">
    <property type="term" value="F:zinc ion binding"/>
    <property type="evidence" value="ECO:0007669"/>
    <property type="project" value="UniProtKB-KW"/>
</dbReference>
<dbReference type="InterPro" id="IPR000477">
    <property type="entry name" value="RT_dom"/>
</dbReference>
<dbReference type="PANTHER" id="PTHR37984:SF5">
    <property type="entry name" value="PROTEIN NYNRIN-LIKE"/>
    <property type="match status" value="1"/>
</dbReference>
<dbReference type="Gene3D" id="3.10.10.10">
    <property type="entry name" value="HIV Type 1 Reverse Transcriptase, subunit A, domain 1"/>
    <property type="match status" value="1"/>
</dbReference>
<reference evidence="14" key="1">
    <citation type="submission" date="2020-11" db="EMBL/GenBank/DDBJ databases">
        <authorList>
            <person name="Whiteford S."/>
        </authorList>
    </citation>
    <scope>NUCLEOTIDE SEQUENCE</scope>
</reference>
<evidence type="ECO:0000256" key="9">
    <source>
        <dbReference type="ARBA" id="ARBA00023268"/>
    </source>
</evidence>
<feature type="region of interest" description="Disordered" evidence="11">
    <location>
        <begin position="1"/>
        <end position="133"/>
    </location>
</feature>
<dbReference type="InterPro" id="IPR021109">
    <property type="entry name" value="Peptidase_aspartic_dom_sf"/>
</dbReference>
<feature type="compositionally biased region" description="Basic residues" evidence="11">
    <location>
        <begin position="1"/>
        <end position="12"/>
    </location>
</feature>
<keyword evidence="6" id="KW-0064">Aspartyl protease</keyword>
<dbReference type="GO" id="GO:0006508">
    <property type="term" value="P:proteolysis"/>
    <property type="evidence" value="ECO:0007669"/>
    <property type="project" value="UniProtKB-KW"/>
</dbReference>
<dbReference type="SUPFAM" id="SSF57756">
    <property type="entry name" value="Retrovirus zinc finger-like domains"/>
    <property type="match status" value="1"/>
</dbReference>
<evidence type="ECO:0000313" key="15">
    <source>
        <dbReference type="Proteomes" id="UP000653454"/>
    </source>
</evidence>
<evidence type="ECO:0000259" key="12">
    <source>
        <dbReference type="PROSITE" id="PS50158"/>
    </source>
</evidence>
<feature type="domain" description="CCHC-type" evidence="12">
    <location>
        <begin position="358"/>
        <end position="374"/>
    </location>
</feature>
<evidence type="ECO:0000256" key="3">
    <source>
        <dbReference type="ARBA" id="ARBA00022679"/>
    </source>
</evidence>
<sequence length="1222" mass="139517">MEGRSSRARSRTIRQLATPPREGGRGRCNGRSRSPPSRPRGRREEEHPGTSHRQRRSCDHVGHHVDRYRSRSRLSHGADHNDQTSERRGSNRHDSRCHPHRPSRSRERSTRSRRSRSHSKRPRFKEQVRSEQPPLTINDLSAIMNSIASSKQPSYHTNVVPSFDPSLPSHRIDLWLNKVNQCAYLYGWDDKQVIHFALQKLAGNARTWYDSLPTMVFTWKEWQDKLLSAFPWEQNYGRLLDDMTKRKYRIGESVENYYYEKMSLLNQCQITGRHAVDCIVYGLTDRTLRTTAQSLRCKEPEELLEFLTSSKEFYTSYKQTDSRNKTDNNNSNNKTSQLCFNCHERGHVHYNCKKPIIKCTKCNKIGHNAENCRSQPRIQENTKSTMAITGKTNNNKYYKSVLIDEREFQAFVDLGSEVTIIQASKLEHLNKNINHSNIKSIKSFGNMIIPTLGQINIKISIDDVVGQVDAVVVDDSYLNVPILIGQDFTDQNHVLIVKDSQALKFHSLHTELPTFTESNVTKRVSLCSTKDINVLNQCLIEVSTEPCYTGDLIVETNVIGQDGSEVVIKGGIYSFDANGRGNVIGFRCGSVANLQNGTTVARGQPFTEIPSCYRIERELCCDTSNLPIEQIKIGSDIAIEDKERLVTLLNDYRTCFAMNLRELGCSKDTEIKIELNDNKPVVYRPYRLPNVERQVVRDMVNELLDTKIIQESTSDYASPVLLVKKKNGKYRLCIDYRSLNNKTVKERYPMPIIDEQISRLAGQKYFSALDLASGYYQVPVALESQHLTAFVTPDGQYEFKRMPFGLANAPAVFQRLINKVLGAARFTDALTYMDDVLIPSATVDEGLDKLRKILDIFSKANLTLNLEKCLFLSENLDYLGYEISVAGVRPGTKKIESVQQFPEPQNQHQVRQFYGLVSYFRKFIYNFASIAQPLSYLLKKDVPFRWQDDQKHAFESLKEKLSSRPILSIYDPNAKYTEVHTDASKHGLAGILLQKANDTDQMRVVAYYSRQTSPEEKHFHAYELETLAVVDSLKKFRVYLLGTPFKVITDCRALRTTLTKRDLIPRIARWWLQLQEFQYEIEYRPGTKMSHVDALSRNLTDSTTEKEISLHNDFLPNVMQIEVDNWLLTLQLGDHELNRIRKILTDNDSLTEVKSIKLAADTAAYYCGYCGPLLRTLRLIPADTAGMRGADCGLCGQTLRTLQPLQGSAAVTAATHPAVTAD</sequence>
<evidence type="ECO:0000313" key="14">
    <source>
        <dbReference type="EMBL" id="CAG9132461.1"/>
    </source>
</evidence>
<keyword evidence="8" id="KW-0238">DNA-binding</keyword>
<keyword evidence="10" id="KW-0862">Zinc</keyword>
<dbReference type="Pfam" id="PF00078">
    <property type="entry name" value="RVT_1"/>
    <property type="match status" value="1"/>
</dbReference>
<dbReference type="GO" id="GO:0003677">
    <property type="term" value="F:DNA binding"/>
    <property type="evidence" value="ECO:0007669"/>
    <property type="project" value="UniProtKB-KW"/>
</dbReference>
<feature type="compositionally biased region" description="Basic and acidic residues" evidence="11">
    <location>
        <begin position="56"/>
        <end position="69"/>
    </location>
</feature>
<keyword evidence="2" id="KW-0645">Protease</keyword>
<dbReference type="PANTHER" id="PTHR37984">
    <property type="entry name" value="PROTEIN CBG26694"/>
    <property type="match status" value="1"/>
</dbReference>
<dbReference type="InterPro" id="IPR036875">
    <property type="entry name" value="Znf_CCHC_sf"/>
</dbReference>
<dbReference type="InterPro" id="IPR050951">
    <property type="entry name" value="Retrovirus_Pol_polyprotein"/>
</dbReference>
<dbReference type="SUPFAM" id="SSF50630">
    <property type="entry name" value="Acid proteases"/>
    <property type="match status" value="1"/>
</dbReference>
<dbReference type="Pfam" id="PF17919">
    <property type="entry name" value="RT_RNaseH_2"/>
    <property type="match status" value="1"/>
</dbReference>
<feature type="domain" description="Reverse transcriptase" evidence="13">
    <location>
        <begin position="704"/>
        <end position="883"/>
    </location>
</feature>
<dbReference type="Gene3D" id="3.30.70.270">
    <property type="match status" value="2"/>
</dbReference>
<evidence type="ECO:0000256" key="6">
    <source>
        <dbReference type="ARBA" id="ARBA00022750"/>
    </source>
</evidence>
<name>A0A8S4FYG1_PLUXY</name>
<dbReference type="CDD" id="cd09274">
    <property type="entry name" value="RNase_HI_RT_Ty3"/>
    <property type="match status" value="1"/>
</dbReference>
<comment type="caution">
    <text evidence="14">The sequence shown here is derived from an EMBL/GenBank/DDBJ whole genome shotgun (WGS) entry which is preliminary data.</text>
</comment>
<dbReference type="SMART" id="SM00343">
    <property type="entry name" value="ZnF_C2HC"/>
    <property type="match status" value="2"/>
</dbReference>
<evidence type="ECO:0000256" key="11">
    <source>
        <dbReference type="SAM" id="MobiDB-lite"/>
    </source>
</evidence>
<dbReference type="PROSITE" id="PS50158">
    <property type="entry name" value="ZF_CCHC"/>
    <property type="match status" value="2"/>
</dbReference>
<keyword evidence="15" id="KW-1185">Reference proteome</keyword>
<dbReference type="Gene3D" id="4.10.60.10">
    <property type="entry name" value="Zinc finger, CCHC-type"/>
    <property type="match status" value="1"/>
</dbReference>
<dbReference type="InterPro" id="IPR043502">
    <property type="entry name" value="DNA/RNA_pol_sf"/>
</dbReference>
<dbReference type="EMBL" id="CAJHNJ030000049">
    <property type="protein sequence ID" value="CAG9132461.1"/>
    <property type="molecule type" value="Genomic_DNA"/>
</dbReference>